<comment type="caution">
    <text evidence="1">The sequence shown here is derived from an EMBL/GenBank/DDBJ whole genome shotgun (WGS) entry which is preliminary data.</text>
</comment>
<evidence type="ECO:0008006" key="3">
    <source>
        <dbReference type="Google" id="ProtNLM"/>
    </source>
</evidence>
<dbReference type="EMBL" id="JXJU01000013">
    <property type="protein sequence ID" value="PCR99082.1"/>
    <property type="molecule type" value="Genomic_DNA"/>
</dbReference>
<proteinExistence type="predicted"/>
<protein>
    <recommendedName>
        <fullName evidence="3">Phage protein</fullName>
    </recommendedName>
</protein>
<dbReference type="AlphaFoldDB" id="A0A2A5RJ17"/>
<keyword evidence="2" id="KW-1185">Reference proteome</keyword>
<gene>
    <name evidence="1" type="ORF">RT41_GL000526</name>
</gene>
<accession>A0A2A5RJ17</accession>
<name>A0A2A5RJ17_9LACT</name>
<dbReference type="Proteomes" id="UP000218181">
    <property type="component" value="Unassembled WGS sequence"/>
</dbReference>
<evidence type="ECO:0000313" key="2">
    <source>
        <dbReference type="Proteomes" id="UP000218181"/>
    </source>
</evidence>
<dbReference type="STRING" id="1291764.GCA_001311235_03006"/>
<sequence>MNDKKMLEALTDTRHQVTALVNKIVEEALDIYPTYGEAKDAIRRARFELSGSVGSFIMEEAIEKINRIALEKPTK</sequence>
<reference evidence="1 2" key="1">
    <citation type="submission" date="2014-12" db="EMBL/GenBank/DDBJ databases">
        <title>Draft genome sequences of 10 type strains of Lactococcus.</title>
        <authorList>
            <person name="Sun Z."/>
            <person name="Zhong Z."/>
            <person name="Liu W."/>
            <person name="Zhang W."/>
            <person name="Zhang H."/>
        </authorList>
    </citation>
    <scope>NUCLEOTIDE SEQUENCE [LARGE SCALE GENOMIC DNA]</scope>
    <source>
        <strain evidence="1 2">JCM 16395</strain>
    </source>
</reference>
<evidence type="ECO:0000313" key="1">
    <source>
        <dbReference type="EMBL" id="PCR99082.1"/>
    </source>
</evidence>
<organism evidence="1 2">
    <name type="scientific">Lactococcus fujiensis JCM 16395</name>
    <dbReference type="NCBI Taxonomy" id="1291764"/>
    <lineage>
        <taxon>Bacteria</taxon>
        <taxon>Bacillati</taxon>
        <taxon>Bacillota</taxon>
        <taxon>Bacilli</taxon>
        <taxon>Lactobacillales</taxon>
        <taxon>Streptococcaceae</taxon>
        <taxon>Lactococcus</taxon>
    </lineage>
</organism>